<dbReference type="AlphaFoldDB" id="Q1DAI6"/>
<keyword evidence="3" id="KW-1185">Reference proteome</keyword>
<evidence type="ECO:0000313" key="3">
    <source>
        <dbReference type="Proteomes" id="UP000002402"/>
    </source>
</evidence>
<organism evidence="2 3">
    <name type="scientific">Myxococcus xanthus (strain DK1622)</name>
    <dbReference type="NCBI Taxonomy" id="246197"/>
    <lineage>
        <taxon>Bacteria</taxon>
        <taxon>Pseudomonadati</taxon>
        <taxon>Myxococcota</taxon>
        <taxon>Myxococcia</taxon>
        <taxon>Myxococcales</taxon>
        <taxon>Cystobacterineae</taxon>
        <taxon>Myxococcaceae</taxon>
        <taxon>Myxococcus</taxon>
    </lineage>
</organism>
<sequence>MYPQGGSISLSTGREHRSGGPVSGPPRPLRSSPHPQLGLYPAYTLEELVQGAPELVALPRHGQHLIATLHGALKAPDAVPPGNPLLPGARRLAALLG</sequence>
<dbReference type="EMBL" id="CP000113">
    <property type="protein sequence ID" value="ABF88764.1"/>
    <property type="molecule type" value="Genomic_DNA"/>
</dbReference>
<dbReference type="KEGG" id="mxa:MXAN_2110"/>
<evidence type="ECO:0000313" key="2">
    <source>
        <dbReference type="EMBL" id="ABF88764.1"/>
    </source>
</evidence>
<feature type="region of interest" description="Disordered" evidence="1">
    <location>
        <begin position="1"/>
        <end position="37"/>
    </location>
</feature>
<gene>
    <name evidence="2" type="ordered locus">MXAN_2110</name>
</gene>
<dbReference type="EnsemblBacteria" id="ABF88764">
    <property type="protein sequence ID" value="ABF88764"/>
    <property type="gene ID" value="MXAN_2110"/>
</dbReference>
<accession>Q1DAI6</accession>
<reference evidence="2 3" key="1">
    <citation type="journal article" date="2006" name="Proc. Natl. Acad. Sci. U.S.A.">
        <title>Evolution of sensory complexity recorded in a myxobacterial genome.</title>
        <authorList>
            <person name="Goldman B.S."/>
            <person name="Nierman W.C."/>
            <person name="Kaiser D."/>
            <person name="Slater S.C."/>
            <person name="Durkin A.S."/>
            <person name="Eisen J.A."/>
            <person name="Ronning C.M."/>
            <person name="Barbazuk W.B."/>
            <person name="Blanchard M."/>
            <person name="Field C."/>
            <person name="Halling C."/>
            <person name="Hinkle G."/>
            <person name="Iartchuk O."/>
            <person name="Kim H.S."/>
            <person name="Mackenzie C."/>
            <person name="Madupu R."/>
            <person name="Miller N."/>
            <person name="Shvartsbeyn A."/>
            <person name="Sullivan S.A."/>
            <person name="Vaudin M."/>
            <person name="Wiegand R."/>
            <person name="Kaplan H.B."/>
        </authorList>
    </citation>
    <scope>NUCLEOTIDE SEQUENCE [LARGE SCALE GENOMIC DNA]</scope>
    <source>
        <strain evidence="3">DK1622</strain>
    </source>
</reference>
<name>Q1DAI6_MYXXD</name>
<feature type="compositionally biased region" description="Polar residues" evidence="1">
    <location>
        <begin position="1"/>
        <end position="12"/>
    </location>
</feature>
<protein>
    <submittedName>
        <fullName evidence="2">Uncharacterized protein</fullName>
    </submittedName>
</protein>
<dbReference type="HOGENOM" id="CLU_2343774_0_0_7"/>
<proteinExistence type="predicted"/>
<evidence type="ECO:0000256" key="1">
    <source>
        <dbReference type="SAM" id="MobiDB-lite"/>
    </source>
</evidence>
<dbReference type="Proteomes" id="UP000002402">
    <property type="component" value="Chromosome"/>
</dbReference>